<dbReference type="Gene3D" id="3.60.10.10">
    <property type="entry name" value="Endonuclease/exonuclease/phosphatase"/>
    <property type="match status" value="1"/>
</dbReference>
<feature type="domain" description="Reverse transcriptase" evidence="1">
    <location>
        <begin position="497"/>
        <end position="770"/>
    </location>
</feature>
<dbReference type="CDD" id="cd01650">
    <property type="entry name" value="RT_nLTR_like"/>
    <property type="match status" value="1"/>
</dbReference>
<dbReference type="GeneID" id="111128086"/>
<evidence type="ECO:0000313" key="2">
    <source>
        <dbReference type="Proteomes" id="UP000694844"/>
    </source>
</evidence>
<evidence type="ECO:0000313" key="3">
    <source>
        <dbReference type="RefSeq" id="XP_022329234.1"/>
    </source>
</evidence>
<dbReference type="Gene3D" id="3.30.70.270">
    <property type="match status" value="1"/>
</dbReference>
<sequence>MKNRRTITKVRSGGIILAVKDTVVKHVKIINTSSKYVLWFRLSKSFVNTDEDVIFGIVYLPPEGSRYASSDCFLDIESELISLFNDNKYVCLMGDFNSRVGQLHDWFSADEFQSRLHKCDDIFKTGIETRTIIFDDFQIPLHRVVKDTHVNNFGYKLVEFCKNNDIYLVNGRVGSDKAVGGLTCKGSSTVDYVVASAHMFKFIHGFDIIDFCNLYSDVHNPISFSISPVALNVDSSESIVETQSCVKLWSLDRANDFQNNIDSSKVKAIENELDILNGNVNTEHIRKDTVNGLLKNLCDVFLSSAETTFGLIKKNNKRRNKCNKAWFNRECRNARKKFHLAKRLHNKSPCFKHKENLRLESKNYKKVMNECIKTHRKDLTQKLKSLRSTNSRDYWKILKGPNMSNKCAVDIKSMYDFLKNTNECSDSFNEEVNIPSNTVDNHDCENILNTNIHEEEVLAAVKELKNNKAAGYDRVLNEHISSTVSIFLSLYTKLFNLIFDTGVIPDEWLTGIVKPIFKNKGDPTQPENYRPITLLSCLGKLFTSILCKRLELYVENLSLISECQTGFRKGYSTLDNILSLHFLMNLVMSAKKKLFCAFIDFKQAFDTVWRNGLWYKLLNNGISGKCLTFIRNMYNGVKSMVSINGQSSDFFNCNVGVRQGENLSPLLFSLFINDLEEFLASKSVGGITIGVKDSSTVETEFFMYVKLFILFYADDTVIISESADGLQHALNEFYTYCNQWKLTVNVDKTKVMVFSKGPTPKNVLLYGCEIWGFESLDIIERIHLKFLKYIFNLKSSTPTYMVYGETGRFPLYVTVYTRMICYWNKLLLSPENKIVCILYKYLYEKVCKESYQNAWLSCIRNIFNSCGYSNIWNDQMHFFINNKCLKTSVEQRLKDQYIQKWQSDIRESSKGQIYNIFKTEFGPEKYLNLLPKKFRTIFIKFRTANHHLPIETGRWCGTPKLERTCHVCNRGQIGDEYHYILECNVFGLQRKKYLPEKYHCRPNFYKFSELMKTADYNVLTNLCIFISKIYEKVCPP</sequence>
<protein>
    <submittedName>
        <fullName evidence="3">Uncharacterized protein LOC111128086</fullName>
    </submittedName>
</protein>
<name>A0A8B8DNT2_CRAVI</name>
<proteinExistence type="predicted"/>
<organism evidence="2 3">
    <name type="scientific">Crassostrea virginica</name>
    <name type="common">Eastern oyster</name>
    <dbReference type="NCBI Taxonomy" id="6565"/>
    <lineage>
        <taxon>Eukaryota</taxon>
        <taxon>Metazoa</taxon>
        <taxon>Spiralia</taxon>
        <taxon>Lophotrochozoa</taxon>
        <taxon>Mollusca</taxon>
        <taxon>Bivalvia</taxon>
        <taxon>Autobranchia</taxon>
        <taxon>Pteriomorphia</taxon>
        <taxon>Ostreida</taxon>
        <taxon>Ostreoidea</taxon>
        <taxon>Ostreidae</taxon>
        <taxon>Crassostrea</taxon>
    </lineage>
</organism>
<gene>
    <name evidence="3" type="primary">LOC111128086</name>
</gene>
<keyword evidence="2" id="KW-1185">Reference proteome</keyword>
<dbReference type="AlphaFoldDB" id="A0A8B8DNT2"/>
<dbReference type="InterPro" id="IPR036691">
    <property type="entry name" value="Endo/exonu/phosph_ase_sf"/>
</dbReference>
<dbReference type="Proteomes" id="UP000694844">
    <property type="component" value="Chromosome 4"/>
</dbReference>
<dbReference type="KEGG" id="cvn:111128086"/>
<dbReference type="OrthoDB" id="6150661at2759"/>
<dbReference type="RefSeq" id="XP_022329234.1">
    <property type="nucleotide sequence ID" value="XM_022473526.1"/>
</dbReference>
<accession>A0A8B8DNT2</accession>
<dbReference type="InterPro" id="IPR043128">
    <property type="entry name" value="Rev_trsase/Diguanyl_cyclase"/>
</dbReference>
<dbReference type="SUPFAM" id="SSF56219">
    <property type="entry name" value="DNase I-like"/>
    <property type="match status" value="1"/>
</dbReference>
<dbReference type="PROSITE" id="PS50878">
    <property type="entry name" value="RT_POL"/>
    <property type="match status" value="1"/>
</dbReference>
<reference evidence="3" key="1">
    <citation type="submission" date="2025-08" db="UniProtKB">
        <authorList>
            <consortium name="RefSeq"/>
        </authorList>
    </citation>
    <scope>IDENTIFICATION</scope>
    <source>
        <tissue evidence="3">Whole sample</tissue>
    </source>
</reference>
<dbReference type="InterPro" id="IPR000477">
    <property type="entry name" value="RT_dom"/>
</dbReference>
<dbReference type="PANTHER" id="PTHR19446">
    <property type="entry name" value="REVERSE TRANSCRIPTASES"/>
    <property type="match status" value="1"/>
</dbReference>
<evidence type="ECO:0000259" key="1">
    <source>
        <dbReference type="PROSITE" id="PS50878"/>
    </source>
</evidence>
<dbReference type="SUPFAM" id="SSF56672">
    <property type="entry name" value="DNA/RNA polymerases"/>
    <property type="match status" value="1"/>
</dbReference>
<dbReference type="InterPro" id="IPR043502">
    <property type="entry name" value="DNA/RNA_pol_sf"/>
</dbReference>
<dbReference type="Pfam" id="PF00078">
    <property type="entry name" value="RVT_1"/>
    <property type="match status" value="1"/>
</dbReference>